<evidence type="ECO:0000313" key="10">
    <source>
        <dbReference type="Proteomes" id="UP000050741"/>
    </source>
</evidence>
<dbReference type="Gene3D" id="3.10.10.10">
    <property type="entry name" value="HIV Type 1 Reverse Transcriptase, subunit A, domain 1"/>
    <property type="match status" value="1"/>
</dbReference>
<evidence type="ECO:0000256" key="8">
    <source>
        <dbReference type="ARBA" id="ARBA00022918"/>
    </source>
</evidence>
<keyword evidence="6" id="KW-0255">Endonuclease</keyword>
<feature type="domain" description="Reverse transcriptase" evidence="9">
    <location>
        <begin position="173"/>
        <end position="352"/>
    </location>
</feature>
<proteinExistence type="predicted"/>
<dbReference type="FunFam" id="3.30.70.270:FF:000020">
    <property type="entry name" value="Transposon Tf2-6 polyprotein-like Protein"/>
    <property type="match status" value="1"/>
</dbReference>
<dbReference type="GO" id="GO:0006508">
    <property type="term" value="P:proteolysis"/>
    <property type="evidence" value="ECO:0007669"/>
    <property type="project" value="UniProtKB-KW"/>
</dbReference>
<dbReference type="InterPro" id="IPR050951">
    <property type="entry name" value="Retrovirus_Pol_polyprotein"/>
</dbReference>
<dbReference type="CDD" id="cd01647">
    <property type="entry name" value="RT_LTR"/>
    <property type="match status" value="1"/>
</dbReference>
<dbReference type="Pfam" id="PF17917">
    <property type="entry name" value="RT_RNaseH"/>
    <property type="match status" value="1"/>
</dbReference>
<organism evidence="10 11">
    <name type="scientific">Globodera pallida</name>
    <name type="common">Potato cyst nematode worm</name>
    <name type="synonym">Heterodera pallida</name>
    <dbReference type="NCBI Taxonomy" id="36090"/>
    <lineage>
        <taxon>Eukaryota</taxon>
        <taxon>Metazoa</taxon>
        <taxon>Ecdysozoa</taxon>
        <taxon>Nematoda</taxon>
        <taxon>Chromadorea</taxon>
        <taxon>Rhabditida</taxon>
        <taxon>Tylenchina</taxon>
        <taxon>Tylenchomorpha</taxon>
        <taxon>Tylenchoidea</taxon>
        <taxon>Heteroderidae</taxon>
        <taxon>Heteroderinae</taxon>
        <taxon>Globodera</taxon>
    </lineage>
</organism>
<reference evidence="10" key="1">
    <citation type="submission" date="2014-05" db="EMBL/GenBank/DDBJ databases">
        <title>The genome and life-stage specific transcriptomes of Globodera pallida elucidate key aspects of plant parasitism by a cyst nematode.</title>
        <authorList>
            <person name="Cotton J.A."/>
            <person name="Lilley C.J."/>
            <person name="Jones L.M."/>
            <person name="Kikuchi T."/>
            <person name="Reid A.J."/>
            <person name="Thorpe P."/>
            <person name="Tsai I.J."/>
            <person name="Beasley H."/>
            <person name="Blok V."/>
            <person name="Cock P.J.A."/>
            <person name="Van den Akker S.E."/>
            <person name="Holroyd N."/>
            <person name="Hunt M."/>
            <person name="Mantelin S."/>
            <person name="Naghra H."/>
            <person name="Pain A."/>
            <person name="Palomares-Rius J.E."/>
            <person name="Zarowiecki M."/>
            <person name="Berriman M."/>
            <person name="Jones J.T."/>
            <person name="Urwin P.E."/>
        </authorList>
    </citation>
    <scope>NUCLEOTIDE SEQUENCE [LARGE SCALE GENOMIC DNA]</scope>
    <source>
        <strain evidence="10">Lindley</strain>
    </source>
</reference>
<dbReference type="InterPro" id="IPR043502">
    <property type="entry name" value="DNA/RNA_pol_sf"/>
</dbReference>
<dbReference type="AlphaFoldDB" id="A0A183CLG5"/>
<keyword evidence="4" id="KW-0548">Nucleotidyltransferase</keyword>
<dbReference type="SUPFAM" id="SSF56672">
    <property type="entry name" value="DNA/RNA polymerases"/>
    <property type="match status" value="1"/>
</dbReference>
<name>A0A183CLG5_GLOPA</name>
<dbReference type="Pfam" id="PF00078">
    <property type="entry name" value="RVT_1"/>
    <property type="match status" value="1"/>
</dbReference>
<evidence type="ECO:0000256" key="7">
    <source>
        <dbReference type="ARBA" id="ARBA00022801"/>
    </source>
</evidence>
<keyword evidence="5" id="KW-0540">Nuclease</keyword>
<dbReference type="InterPro" id="IPR000477">
    <property type="entry name" value="RT_dom"/>
</dbReference>
<dbReference type="InterPro" id="IPR041373">
    <property type="entry name" value="RT_RNaseH"/>
</dbReference>
<dbReference type="FunFam" id="1.10.340.70:FF:000001">
    <property type="entry name" value="Retrovirus-related Pol polyprotein from transposon gypsy-like Protein"/>
    <property type="match status" value="1"/>
</dbReference>
<dbReference type="GO" id="GO:0003964">
    <property type="term" value="F:RNA-directed DNA polymerase activity"/>
    <property type="evidence" value="ECO:0007669"/>
    <property type="project" value="UniProtKB-KW"/>
</dbReference>
<dbReference type="GO" id="GO:0004519">
    <property type="term" value="F:endonuclease activity"/>
    <property type="evidence" value="ECO:0007669"/>
    <property type="project" value="UniProtKB-KW"/>
</dbReference>
<reference evidence="11" key="2">
    <citation type="submission" date="2016-06" db="UniProtKB">
        <authorList>
            <consortium name="WormBaseParasite"/>
        </authorList>
    </citation>
    <scope>IDENTIFICATION</scope>
</reference>
<keyword evidence="2" id="KW-0645">Protease</keyword>
<dbReference type="PROSITE" id="PS50878">
    <property type="entry name" value="RT_POL"/>
    <property type="match status" value="1"/>
</dbReference>
<dbReference type="InterPro" id="IPR043128">
    <property type="entry name" value="Rev_trsase/Diguanyl_cyclase"/>
</dbReference>
<keyword evidence="7" id="KW-0378">Hydrolase</keyword>
<keyword evidence="3" id="KW-0808">Transferase</keyword>
<dbReference type="Pfam" id="PF17921">
    <property type="entry name" value="Integrase_H2C2"/>
    <property type="match status" value="1"/>
</dbReference>
<evidence type="ECO:0000256" key="4">
    <source>
        <dbReference type="ARBA" id="ARBA00022695"/>
    </source>
</evidence>
<protein>
    <recommendedName>
        <fullName evidence="1">RNA-directed DNA polymerase</fullName>
        <ecNumber evidence="1">2.7.7.49</ecNumber>
    </recommendedName>
</protein>
<evidence type="ECO:0000256" key="2">
    <source>
        <dbReference type="ARBA" id="ARBA00022670"/>
    </source>
</evidence>
<keyword evidence="8" id="KW-0695">RNA-directed DNA polymerase</keyword>
<dbReference type="InterPro" id="IPR041588">
    <property type="entry name" value="Integrase_H2C2"/>
</dbReference>
<evidence type="ECO:0000313" key="11">
    <source>
        <dbReference type="WBParaSite" id="GPLIN_001372100"/>
    </source>
</evidence>
<dbReference type="FunFam" id="3.10.10.10:FF:000007">
    <property type="entry name" value="Retrovirus-related Pol polyprotein from transposon 17.6-like Protein"/>
    <property type="match status" value="1"/>
</dbReference>
<dbReference type="PANTHER" id="PTHR37984">
    <property type="entry name" value="PROTEIN CBG26694"/>
    <property type="match status" value="1"/>
</dbReference>
<sequence>MEREGVGKVEKGRVIAQLSNLSSSPEEIEERTIIGSVGAAESVWEVDNTLLLDEALSTLKVGAAESVWEVDNTLLLDKALSTLKRNDENENEERWTIIEETMSKIVPAPEKDELLNLVREYRNIFAVSEGELSQTSLVSHQIETGNAKPVKSRVRPVPYAYREKVSGMVQDYIGRGIVRPSSSPWASPIVIVPKKDGALRFCVDYRGLNAVTVKDAFPLPNIDNTLLALGGKKVFSTLDFMSGYWQIKMEPGAIEKTAFATETGLYEFTVLPFGLTNAVATFQRFMTRLFDGFINEFAFIYIDDILIASETWEQHKEHLRRIFDRIQEAGLRLKVSKCRFAAEELPFLGHILTTDGIKMDAGKVEPVLNLPIPTSKKQLQSLLGFLAYYRKFIYGFGTTAAPLYQLLKKDTKFFIGDIEKEAIDVLKKKIVDDVVLHFPNFEAAKNEPSRQFVILTDASKIGVAAVLCQPDEKGNTRPIYFASRQCNRHESKYCPTELEALAVRFGTKKFAQFITMLPTRIFTDHRALVPMFKSKTETGNSRVDKWLMELNAKFILQVEYHPGKSNVIADVLSRSLALKCPEPPAEGEKAVVGLIRQLSADPAPVEEGNREAWARKTKEGELGFIYEFLTTKALPIEATEKQKLMASLHNFTILDGLLYRLESDGRTRLFVPQCFREKLIRERHSGICAGHMSGKKVFLQLAEQFFWPNRYSDCVKAAQQCRICAHTRKPRANEATNENRGNVRAIRARMP</sequence>
<dbReference type="CDD" id="cd09274">
    <property type="entry name" value="RNase_HI_RT_Ty3"/>
    <property type="match status" value="1"/>
</dbReference>
<evidence type="ECO:0000256" key="1">
    <source>
        <dbReference type="ARBA" id="ARBA00012493"/>
    </source>
</evidence>
<evidence type="ECO:0000256" key="5">
    <source>
        <dbReference type="ARBA" id="ARBA00022722"/>
    </source>
</evidence>
<evidence type="ECO:0000256" key="3">
    <source>
        <dbReference type="ARBA" id="ARBA00022679"/>
    </source>
</evidence>
<dbReference type="WBParaSite" id="GPLIN_001372100">
    <property type="protein sequence ID" value="GPLIN_001372100"/>
    <property type="gene ID" value="GPLIN_001372100"/>
</dbReference>
<dbReference type="Gene3D" id="3.30.70.270">
    <property type="match status" value="2"/>
</dbReference>
<dbReference type="GO" id="GO:0008233">
    <property type="term" value="F:peptidase activity"/>
    <property type="evidence" value="ECO:0007669"/>
    <property type="project" value="UniProtKB-KW"/>
</dbReference>
<evidence type="ECO:0000259" key="9">
    <source>
        <dbReference type="PROSITE" id="PS50878"/>
    </source>
</evidence>
<dbReference type="Proteomes" id="UP000050741">
    <property type="component" value="Unassembled WGS sequence"/>
</dbReference>
<accession>A0A183CLG5</accession>
<dbReference type="EC" id="2.7.7.49" evidence="1"/>
<keyword evidence="10" id="KW-1185">Reference proteome</keyword>
<dbReference type="PANTHER" id="PTHR37984:SF5">
    <property type="entry name" value="PROTEIN NYNRIN-LIKE"/>
    <property type="match status" value="1"/>
</dbReference>
<dbReference type="Gene3D" id="1.10.340.70">
    <property type="match status" value="1"/>
</dbReference>
<evidence type="ECO:0000256" key="6">
    <source>
        <dbReference type="ARBA" id="ARBA00022759"/>
    </source>
</evidence>